<dbReference type="InterPro" id="IPR032627">
    <property type="entry name" value="DUF4876"/>
</dbReference>
<dbReference type="RefSeq" id="WP_142534368.1">
    <property type="nucleotide sequence ID" value="NZ_FXTB01000010.1"/>
</dbReference>
<protein>
    <recommendedName>
        <fullName evidence="3">Lamin Tail Domain</fullName>
    </recommendedName>
</protein>
<dbReference type="AlphaFoldDB" id="A0A521EPA3"/>
<dbReference type="PROSITE" id="PS51257">
    <property type="entry name" value="PROKAR_LIPOPROTEIN"/>
    <property type="match status" value="1"/>
</dbReference>
<evidence type="ECO:0000313" key="2">
    <source>
        <dbReference type="Proteomes" id="UP000319040"/>
    </source>
</evidence>
<sequence length="388" mass="43017">MRYSVLFTCVIVLLAGCAKEPIINSYSFRVSLIMPQGVLLDTYEGIELELLNMEKSYTVKALTDDEANAHWQGLEAGYYQMSVVHQVVVDNRVQTMNGIGSVKLTGDAVDTLQLFMGKAGQFVIREFYYSGSVTPSGDNSYSSDQYVEIYNNTDKLLYADGLSIVEHESMATSQNYWAYMAEDSIVVKAIWTVPGSGKEYPVLPGSGFIVARDAFDHRSDPNGNPLSPVDLGDAQFEFWSDATVDGDIDFAAINMIESFWVYKGKDVSFHSRGGSGIALVRLPSDIDTYVLNNLVPKGSSSRSRYFCKIPNAWVEDAVEAMWSNRLYKRFHPSLDAGYVSVQGGSKSGLGIRRKIKEKINGRTVYMDTNNSSVDFNHDVVPAPGNYDL</sequence>
<organism evidence="1 2">
    <name type="scientific">Saccharicrinis carchari</name>
    <dbReference type="NCBI Taxonomy" id="1168039"/>
    <lineage>
        <taxon>Bacteria</taxon>
        <taxon>Pseudomonadati</taxon>
        <taxon>Bacteroidota</taxon>
        <taxon>Bacteroidia</taxon>
        <taxon>Marinilabiliales</taxon>
        <taxon>Marinilabiliaceae</taxon>
        <taxon>Saccharicrinis</taxon>
    </lineage>
</organism>
<keyword evidence="2" id="KW-1185">Reference proteome</keyword>
<dbReference type="Proteomes" id="UP000319040">
    <property type="component" value="Unassembled WGS sequence"/>
</dbReference>
<evidence type="ECO:0008006" key="3">
    <source>
        <dbReference type="Google" id="ProtNLM"/>
    </source>
</evidence>
<dbReference type="Pfam" id="PF16215">
    <property type="entry name" value="DUF4876"/>
    <property type="match status" value="1"/>
</dbReference>
<dbReference type="OrthoDB" id="1409865at2"/>
<dbReference type="EMBL" id="FXTB01000010">
    <property type="protein sequence ID" value="SMO85759.1"/>
    <property type="molecule type" value="Genomic_DNA"/>
</dbReference>
<reference evidence="1 2" key="1">
    <citation type="submission" date="2017-05" db="EMBL/GenBank/DDBJ databases">
        <authorList>
            <person name="Varghese N."/>
            <person name="Submissions S."/>
        </authorList>
    </citation>
    <scope>NUCLEOTIDE SEQUENCE [LARGE SCALE GENOMIC DNA]</scope>
    <source>
        <strain evidence="1 2">DSM 27040</strain>
    </source>
</reference>
<name>A0A521EPA3_SACCC</name>
<evidence type="ECO:0000313" key="1">
    <source>
        <dbReference type="EMBL" id="SMO85759.1"/>
    </source>
</evidence>
<accession>A0A521EPA3</accession>
<proteinExistence type="predicted"/>
<gene>
    <name evidence="1" type="ORF">SAMN06265379_11044</name>
</gene>